<dbReference type="InterPro" id="IPR008914">
    <property type="entry name" value="PEBP"/>
</dbReference>
<sequence>MSSEEYIAPCDSQPSIFDASLALPTAILLVDFSDIERAVGTAWLLLLSHTCLRFPSTILESTAMACAPQLLPHPWHFFASEPCEFSHACYFNEGIKDFLTTSHSLHSTIMFLKLLLTCLIPLGTLVAAQDTSLRAVKLAFDAADISSDLSITFNPKVLLQVTLPQPTGEPITLHAGIQLPRNSTAGPPSFSVVGPIGSGPFVVAAVDPDAPTPQTPTNAQIRHLLAPNFFPRRRLAAVLVNTTAALSEYRQPTPPAGSDAHRTFSSYIFLLFNQPAGFNSQTLVTPTTPINLFNISSFAASTGLGSPIAGTFMLVAPDRPVA</sequence>
<reference evidence="1" key="1">
    <citation type="submission" date="2018-04" db="EMBL/GenBank/DDBJ databases">
        <title>Whole genome sequencing of Hypsizygus marmoreus.</title>
        <authorList>
            <person name="Choi I.-G."/>
            <person name="Min B."/>
            <person name="Kim J.-G."/>
            <person name="Kim S."/>
            <person name="Oh Y.-L."/>
            <person name="Kong W.-S."/>
            <person name="Park H."/>
            <person name="Jeong J."/>
            <person name="Song E.-S."/>
        </authorList>
    </citation>
    <scope>NUCLEOTIDE SEQUENCE [LARGE SCALE GENOMIC DNA]</scope>
    <source>
        <strain evidence="1">51987-8</strain>
    </source>
</reference>
<dbReference type="PANTHER" id="PTHR11362">
    <property type="entry name" value="PHOSPHATIDYLETHANOLAMINE-BINDING PROTEIN"/>
    <property type="match status" value="1"/>
</dbReference>
<dbReference type="PANTHER" id="PTHR11362:SF82">
    <property type="entry name" value="PHOSPHATIDYLETHANOLAMINE-BINDING PROTEIN 4"/>
    <property type="match status" value="1"/>
</dbReference>
<dbReference type="Pfam" id="PF01161">
    <property type="entry name" value="PBP"/>
    <property type="match status" value="1"/>
</dbReference>
<dbReference type="CDD" id="cd00866">
    <property type="entry name" value="PEBP_euk"/>
    <property type="match status" value="1"/>
</dbReference>
<dbReference type="Gene3D" id="3.90.280.10">
    <property type="entry name" value="PEBP-like"/>
    <property type="match status" value="1"/>
</dbReference>
<organism evidence="1 2">
    <name type="scientific">Hypsizygus marmoreus</name>
    <name type="common">White beech mushroom</name>
    <name type="synonym">Agaricus marmoreus</name>
    <dbReference type="NCBI Taxonomy" id="39966"/>
    <lineage>
        <taxon>Eukaryota</taxon>
        <taxon>Fungi</taxon>
        <taxon>Dikarya</taxon>
        <taxon>Basidiomycota</taxon>
        <taxon>Agaricomycotina</taxon>
        <taxon>Agaricomycetes</taxon>
        <taxon>Agaricomycetidae</taxon>
        <taxon>Agaricales</taxon>
        <taxon>Tricholomatineae</taxon>
        <taxon>Lyophyllaceae</taxon>
        <taxon>Hypsizygus</taxon>
    </lineage>
</organism>
<gene>
    <name evidence="1" type="primary">D2_1</name>
    <name evidence="1" type="ORF">Hypma_003483</name>
</gene>
<keyword evidence="2" id="KW-1185">Reference proteome</keyword>
<dbReference type="AlphaFoldDB" id="A0A369JAY8"/>
<dbReference type="InterPro" id="IPR035810">
    <property type="entry name" value="PEBP_euk"/>
</dbReference>
<dbReference type="OrthoDB" id="2506647at2759"/>
<dbReference type="STRING" id="39966.A0A369JAY8"/>
<name>A0A369JAY8_HYPMA</name>
<dbReference type="SUPFAM" id="SSF49777">
    <property type="entry name" value="PEBP-like"/>
    <property type="match status" value="1"/>
</dbReference>
<dbReference type="EMBL" id="LUEZ02000136">
    <property type="protein sequence ID" value="RDB16016.1"/>
    <property type="molecule type" value="Genomic_DNA"/>
</dbReference>
<dbReference type="InParanoid" id="A0A369JAY8"/>
<protein>
    <submittedName>
        <fullName evidence="1">Protein D2</fullName>
    </submittedName>
</protein>
<accession>A0A369JAY8</accession>
<dbReference type="Proteomes" id="UP000076154">
    <property type="component" value="Unassembled WGS sequence"/>
</dbReference>
<comment type="caution">
    <text evidence="1">The sequence shown here is derived from an EMBL/GenBank/DDBJ whole genome shotgun (WGS) entry which is preliminary data.</text>
</comment>
<evidence type="ECO:0000313" key="1">
    <source>
        <dbReference type="EMBL" id="RDB16016.1"/>
    </source>
</evidence>
<proteinExistence type="predicted"/>
<dbReference type="InterPro" id="IPR036610">
    <property type="entry name" value="PEBP-like_sf"/>
</dbReference>
<evidence type="ECO:0000313" key="2">
    <source>
        <dbReference type="Proteomes" id="UP000076154"/>
    </source>
</evidence>